<evidence type="ECO:0000256" key="4">
    <source>
        <dbReference type="ARBA" id="ARBA00023004"/>
    </source>
</evidence>
<dbReference type="SMART" id="SM00929">
    <property type="entry name" value="NADH-G_4Fe-4S_3"/>
    <property type="match status" value="1"/>
</dbReference>
<keyword evidence="2" id="KW-0479">Metal-binding</keyword>
<dbReference type="InterPro" id="IPR054351">
    <property type="entry name" value="NADH_UbQ_OxRdtase_ferredoxin"/>
</dbReference>
<dbReference type="InterPro" id="IPR004108">
    <property type="entry name" value="Fe_hydrogenase_lsu_C"/>
</dbReference>
<sequence length="584" mass="64012">MRRMISITIDGTEYKVKKGITILAASFETQKLAQEPFQVKIPTLYYLKNVMDIDESGVCVVEVDGKLVNASTTRVREGMAISTKTEQVMNARKEALKKILAQHHKDCIHCLRNTSCELQNLLHEYELTDEPSLKGTDLQEIDETSVVLVRDNNKCIKCKRCINVCAKMQAVSAIVCTGNGLDAEIQPASSKRLAAASCVNCGQCVAVCPVGALTEKNQIAEVKRALEDPEKYVIFQVAPAVRAALGEGYEFPIGVDVEGRIAEALRRLGADKVFDTKFGADLTIMEESHELMERMSGDGVLPMITSCCPGWIKYAEHFYPDMLENISSCKSPHQMQGAIVKSYFAEKQHIAKENIVMVSVMPCVGKKFEITRAFESGAGVPDVDISITTNELVKLLKDADIQLEAMDPDTEYDNPLGMGSGAGVIFGASGGVMEAALRTAAEKMTGTALESIDFTEVRGMHGVKDATVKIGEKELHVAVVSGLANANMLLNRIKSEEADYQFVEVMACPGGCVNGGGQPHQDGFTYAMQNVPAERAAALYENDKHAVVRKSHENPYIKVLYQEYLEEPGSERAHELLHTKYVVR</sequence>
<gene>
    <name evidence="8" type="ORF">GKE72_00990</name>
</gene>
<dbReference type="Gene3D" id="3.40.50.1780">
    <property type="match status" value="1"/>
</dbReference>
<evidence type="ECO:0000256" key="5">
    <source>
        <dbReference type="ARBA" id="ARBA00023014"/>
    </source>
</evidence>
<dbReference type="Pfam" id="PF22117">
    <property type="entry name" value="Fer4_Nqo3"/>
    <property type="match status" value="1"/>
</dbReference>
<dbReference type="Proteomes" id="UP000431304">
    <property type="component" value="Unassembled WGS sequence"/>
</dbReference>
<dbReference type="Pfam" id="PF02256">
    <property type="entry name" value="Fe_hyd_SSU"/>
    <property type="match status" value="1"/>
</dbReference>
<dbReference type="InterPro" id="IPR013352">
    <property type="entry name" value="Fe_hydrogenase_subset"/>
</dbReference>
<dbReference type="PROSITE" id="PS51839">
    <property type="entry name" value="4FE4S_HC3"/>
    <property type="match status" value="1"/>
</dbReference>
<evidence type="ECO:0000256" key="3">
    <source>
        <dbReference type="ARBA" id="ARBA00022737"/>
    </source>
</evidence>
<comment type="caution">
    <text evidence="8">The sequence shown here is derived from an EMBL/GenBank/DDBJ whole genome shotgun (WGS) entry which is preliminary data.</text>
</comment>
<feature type="domain" description="4Fe-4S His(Cys)3-ligated-type" evidence="7">
    <location>
        <begin position="87"/>
        <end position="126"/>
    </location>
</feature>
<dbReference type="InterPro" id="IPR017900">
    <property type="entry name" value="4Fe4S_Fe_S_CS"/>
</dbReference>
<name>A0A844DTK2_EUBRA</name>
<dbReference type="InterPro" id="IPR009016">
    <property type="entry name" value="Fe_hydrogenase"/>
</dbReference>
<evidence type="ECO:0000259" key="7">
    <source>
        <dbReference type="PROSITE" id="PS51839"/>
    </source>
</evidence>
<dbReference type="PROSITE" id="PS51379">
    <property type="entry name" value="4FE4S_FER_2"/>
    <property type="match status" value="2"/>
</dbReference>
<dbReference type="Gene3D" id="3.30.70.20">
    <property type="match status" value="1"/>
</dbReference>
<keyword evidence="5" id="KW-0411">Iron-sulfur</keyword>
<reference evidence="8 9" key="1">
    <citation type="journal article" date="2019" name="Nat. Med.">
        <title>A library of human gut bacterial isolates paired with longitudinal multiomics data enables mechanistic microbiome research.</title>
        <authorList>
            <person name="Poyet M."/>
            <person name="Groussin M."/>
            <person name="Gibbons S.M."/>
            <person name="Avila-Pacheco J."/>
            <person name="Jiang X."/>
            <person name="Kearney S.M."/>
            <person name="Perrotta A.R."/>
            <person name="Berdy B."/>
            <person name="Zhao S."/>
            <person name="Lieberman T.D."/>
            <person name="Swanson P.K."/>
            <person name="Smith M."/>
            <person name="Roesemann S."/>
            <person name="Alexander J.E."/>
            <person name="Rich S.A."/>
            <person name="Livny J."/>
            <person name="Vlamakis H."/>
            <person name="Clish C."/>
            <person name="Bullock K."/>
            <person name="Deik A."/>
            <person name="Scott J."/>
            <person name="Pierce K.A."/>
            <person name="Xavier R.J."/>
            <person name="Alm E.J."/>
        </authorList>
    </citation>
    <scope>NUCLEOTIDE SEQUENCE [LARGE SCALE GENOMIC DNA]</scope>
    <source>
        <strain evidence="8 9">BIOML-A3</strain>
    </source>
</reference>
<evidence type="ECO:0000256" key="1">
    <source>
        <dbReference type="ARBA" id="ARBA00022485"/>
    </source>
</evidence>
<proteinExistence type="predicted"/>
<dbReference type="GO" id="GO:0051539">
    <property type="term" value="F:4 iron, 4 sulfur cluster binding"/>
    <property type="evidence" value="ECO:0007669"/>
    <property type="project" value="UniProtKB-KW"/>
</dbReference>
<feature type="domain" description="4Fe-4S ferredoxin-type" evidence="6">
    <location>
        <begin position="146"/>
        <end position="176"/>
    </location>
</feature>
<protein>
    <submittedName>
        <fullName evidence="8">4Fe-4S dicluster domain-containing protein</fullName>
    </submittedName>
</protein>
<dbReference type="Gene3D" id="4.10.260.20">
    <property type="entry name" value="Iron hydrogenase, small subunit"/>
    <property type="match status" value="1"/>
</dbReference>
<dbReference type="AlphaFoldDB" id="A0A844DTK2"/>
<dbReference type="Pfam" id="PF10588">
    <property type="entry name" value="NADH-G_4Fe-4S_3"/>
    <property type="match status" value="1"/>
</dbReference>
<dbReference type="InterPro" id="IPR003149">
    <property type="entry name" value="Fe_hydrogenase_ssu"/>
</dbReference>
<evidence type="ECO:0000256" key="2">
    <source>
        <dbReference type="ARBA" id="ARBA00022723"/>
    </source>
</evidence>
<organism evidence="8 9">
    <name type="scientific">Eubacterium ramulus</name>
    <dbReference type="NCBI Taxonomy" id="39490"/>
    <lineage>
        <taxon>Bacteria</taxon>
        <taxon>Bacillati</taxon>
        <taxon>Bacillota</taxon>
        <taxon>Clostridia</taxon>
        <taxon>Eubacteriales</taxon>
        <taxon>Eubacteriaceae</taxon>
        <taxon>Eubacterium</taxon>
    </lineage>
</organism>
<dbReference type="FunFam" id="3.30.70.20:FF:000035">
    <property type="entry name" value="Iron hydrogenase 1"/>
    <property type="match status" value="1"/>
</dbReference>
<keyword evidence="4" id="KW-0408">Iron</keyword>
<dbReference type="InterPro" id="IPR019574">
    <property type="entry name" value="NADH_UbQ_OxRdtase_Gsu_4Fe4S-bd"/>
</dbReference>
<evidence type="ECO:0000259" key="6">
    <source>
        <dbReference type="PROSITE" id="PS51379"/>
    </source>
</evidence>
<keyword evidence="3" id="KW-0677">Repeat</keyword>
<dbReference type="Gene3D" id="3.40.950.10">
    <property type="entry name" value="Fe-only Hydrogenase (Larger Subunit), Chain L, domain 3"/>
    <property type="match status" value="1"/>
</dbReference>
<dbReference type="SUPFAM" id="SSF54862">
    <property type="entry name" value="4Fe-4S ferredoxins"/>
    <property type="match status" value="1"/>
</dbReference>
<dbReference type="PANTHER" id="PTHR11615">
    <property type="entry name" value="NITRATE, FORMATE, IRON DEHYDROGENASE"/>
    <property type="match status" value="1"/>
</dbReference>
<dbReference type="Pfam" id="PF13510">
    <property type="entry name" value="Fer2_4"/>
    <property type="match status" value="1"/>
</dbReference>
<dbReference type="PROSITE" id="PS00198">
    <property type="entry name" value="4FE4S_FER_1"/>
    <property type="match status" value="1"/>
</dbReference>
<dbReference type="Pfam" id="PF02906">
    <property type="entry name" value="Fe_hyd_lg_C"/>
    <property type="match status" value="1"/>
</dbReference>
<feature type="domain" description="4Fe-4S ferredoxin-type" evidence="6">
    <location>
        <begin position="189"/>
        <end position="218"/>
    </location>
</feature>
<dbReference type="InterPro" id="IPR017896">
    <property type="entry name" value="4Fe4S_Fe-S-bd"/>
</dbReference>
<keyword evidence="1" id="KW-0004">4Fe-4S</keyword>
<dbReference type="NCBIfam" id="TIGR02512">
    <property type="entry name" value="FeFe_hydrog_A"/>
    <property type="match status" value="1"/>
</dbReference>
<dbReference type="SUPFAM" id="SSF53920">
    <property type="entry name" value="Fe-only hydrogenase"/>
    <property type="match status" value="1"/>
</dbReference>
<accession>A0A844DTK2</accession>
<dbReference type="GO" id="GO:0005506">
    <property type="term" value="F:iron ion binding"/>
    <property type="evidence" value="ECO:0007669"/>
    <property type="project" value="InterPro"/>
</dbReference>
<evidence type="ECO:0000313" key="9">
    <source>
        <dbReference type="Proteomes" id="UP000431304"/>
    </source>
</evidence>
<dbReference type="GO" id="GO:0008901">
    <property type="term" value="F:ferredoxin hydrogenase activity"/>
    <property type="evidence" value="ECO:0007669"/>
    <property type="project" value="InterPro"/>
</dbReference>
<dbReference type="InterPro" id="IPR036991">
    <property type="entry name" value="Fe_hydrogenase_ssu_sf"/>
</dbReference>
<evidence type="ECO:0000313" key="8">
    <source>
        <dbReference type="EMBL" id="MSD14671.1"/>
    </source>
</evidence>
<dbReference type="Gene3D" id="3.10.20.740">
    <property type="match status" value="1"/>
</dbReference>
<dbReference type="InterPro" id="IPR050340">
    <property type="entry name" value="Cytosolic_Fe-S_CAF"/>
</dbReference>
<dbReference type="EMBL" id="WKRA01000001">
    <property type="protein sequence ID" value="MSD14671.1"/>
    <property type="molecule type" value="Genomic_DNA"/>
</dbReference>
<dbReference type="SMART" id="SM00902">
    <property type="entry name" value="Fe_hyd_SSU"/>
    <property type="match status" value="1"/>
</dbReference>